<comment type="caution">
    <text evidence="5">The sequence shown here is derived from an EMBL/GenBank/DDBJ whole genome shotgun (WGS) entry which is preliminary data.</text>
</comment>
<keyword evidence="1 2" id="KW-0694">RNA-binding</keyword>
<dbReference type="Proteomes" id="UP001378592">
    <property type="component" value="Unassembled WGS sequence"/>
</dbReference>
<feature type="region of interest" description="Disordered" evidence="3">
    <location>
        <begin position="83"/>
        <end position="103"/>
    </location>
</feature>
<dbReference type="CDD" id="cd12343">
    <property type="entry name" value="RRM1_2_CoAA_like"/>
    <property type="match status" value="1"/>
</dbReference>
<dbReference type="SMART" id="SM00360">
    <property type="entry name" value="RRM"/>
    <property type="match status" value="1"/>
</dbReference>
<name>A0AAN9VNA5_9ORTH</name>
<dbReference type="InterPro" id="IPR035979">
    <property type="entry name" value="RBD_domain_sf"/>
</dbReference>
<evidence type="ECO:0000256" key="3">
    <source>
        <dbReference type="SAM" id="MobiDB-lite"/>
    </source>
</evidence>
<dbReference type="EMBL" id="JAZDUA010000164">
    <property type="protein sequence ID" value="KAK7865871.1"/>
    <property type="molecule type" value="Genomic_DNA"/>
</dbReference>
<dbReference type="Gene3D" id="3.30.70.330">
    <property type="match status" value="1"/>
</dbReference>
<sequence>MAGEMRTSGNPPRTKIFVGRLPEDAQSEDLRKLFERYGIVVECDVLYRYGFVHMKTEEMAARAIEALNNTEFMGVRISVEQSTGKKGGRGFGDGGYRPMRMRGSMRGARTTPYMRQGPTYERRPGMPSFAREDYDYYPRSRGPPLYSRGDRLSTSDIHDKYDRSSFGRGCNPRDNMWMGPSSFDSSDDSGPQFSNSMYRR</sequence>
<dbReference type="Pfam" id="PF00076">
    <property type="entry name" value="RRM_1"/>
    <property type="match status" value="1"/>
</dbReference>
<dbReference type="GO" id="GO:0003723">
    <property type="term" value="F:RNA binding"/>
    <property type="evidence" value="ECO:0007669"/>
    <property type="project" value="UniProtKB-UniRule"/>
</dbReference>
<gene>
    <name evidence="5" type="ORF">R5R35_003986</name>
</gene>
<evidence type="ECO:0000259" key="4">
    <source>
        <dbReference type="PROSITE" id="PS50102"/>
    </source>
</evidence>
<dbReference type="InterPro" id="IPR050907">
    <property type="entry name" value="SRSF"/>
</dbReference>
<dbReference type="InterPro" id="IPR000504">
    <property type="entry name" value="RRM_dom"/>
</dbReference>
<evidence type="ECO:0000313" key="6">
    <source>
        <dbReference type="Proteomes" id="UP001378592"/>
    </source>
</evidence>
<feature type="domain" description="RRM" evidence="4">
    <location>
        <begin position="14"/>
        <end position="84"/>
    </location>
</feature>
<feature type="region of interest" description="Disordered" evidence="3">
    <location>
        <begin position="140"/>
        <end position="200"/>
    </location>
</feature>
<feature type="compositionally biased region" description="Basic and acidic residues" evidence="3">
    <location>
        <begin position="148"/>
        <end position="165"/>
    </location>
</feature>
<accession>A0AAN9VNA5</accession>
<dbReference type="SUPFAM" id="SSF54928">
    <property type="entry name" value="RNA-binding domain, RBD"/>
    <property type="match status" value="1"/>
</dbReference>
<organism evidence="5 6">
    <name type="scientific">Gryllus longicercus</name>
    <dbReference type="NCBI Taxonomy" id="2509291"/>
    <lineage>
        <taxon>Eukaryota</taxon>
        <taxon>Metazoa</taxon>
        <taxon>Ecdysozoa</taxon>
        <taxon>Arthropoda</taxon>
        <taxon>Hexapoda</taxon>
        <taxon>Insecta</taxon>
        <taxon>Pterygota</taxon>
        <taxon>Neoptera</taxon>
        <taxon>Polyneoptera</taxon>
        <taxon>Orthoptera</taxon>
        <taxon>Ensifera</taxon>
        <taxon>Gryllidea</taxon>
        <taxon>Grylloidea</taxon>
        <taxon>Gryllidae</taxon>
        <taxon>Gryllinae</taxon>
        <taxon>Gryllus</taxon>
    </lineage>
</organism>
<dbReference type="PROSITE" id="PS50102">
    <property type="entry name" value="RRM"/>
    <property type="match status" value="1"/>
</dbReference>
<dbReference type="InterPro" id="IPR012677">
    <property type="entry name" value="Nucleotide-bd_a/b_plait_sf"/>
</dbReference>
<evidence type="ECO:0000256" key="1">
    <source>
        <dbReference type="ARBA" id="ARBA00022884"/>
    </source>
</evidence>
<dbReference type="PANTHER" id="PTHR23147">
    <property type="entry name" value="SERINE/ARGININE RICH SPLICING FACTOR"/>
    <property type="match status" value="1"/>
</dbReference>
<evidence type="ECO:0000313" key="5">
    <source>
        <dbReference type="EMBL" id="KAK7865871.1"/>
    </source>
</evidence>
<protein>
    <recommendedName>
        <fullName evidence="4">RRM domain-containing protein</fullName>
    </recommendedName>
</protein>
<reference evidence="5 6" key="1">
    <citation type="submission" date="2024-03" db="EMBL/GenBank/DDBJ databases">
        <title>The genome assembly and annotation of the cricket Gryllus longicercus Weissman &amp; Gray.</title>
        <authorList>
            <person name="Szrajer S."/>
            <person name="Gray D."/>
            <person name="Ylla G."/>
        </authorList>
    </citation>
    <scope>NUCLEOTIDE SEQUENCE [LARGE SCALE GENOMIC DNA]</scope>
    <source>
        <strain evidence="5">DAG 2021-001</strain>
        <tissue evidence="5">Whole body minus gut</tissue>
    </source>
</reference>
<evidence type="ECO:0000256" key="2">
    <source>
        <dbReference type="PROSITE-ProRule" id="PRU00176"/>
    </source>
</evidence>
<dbReference type="AlphaFoldDB" id="A0AAN9VNA5"/>
<proteinExistence type="predicted"/>
<keyword evidence="6" id="KW-1185">Reference proteome</keyword>
<feature type="compositionally biased region" description="Low complexity" evidence="3">
    <location>
        <begin position="179"/>
        <end position="194"/>
    </location>
</feature>